<evidence type="ECO:0000313" key="5">
    <source>
        <dbReference type="Proteomes" id="UP001652700"/>
    </source>
</evidence>
<dbReference type="GO" id="GO:0016020">
    <property type="term" value="C:membrane"/>
    <property type="evidence" value="ECO:0007669"/>
    <property type="project" value="TreeGrafter"/>
</dbReference>
<dbReference type="GO" id="GO:0012505">
    <property type="term" value="C:endomembrane system"/>
    <property type="evidence" value="ECO:0007669"/>
    <property type="project" value="TreeGrafter"/>
</dbReference>
<dbReference type="Pfam" id="PF00173">
    <property type="entry name" value="Cyt-b5"/>
    <property type="match status" value="1"/>
</dbReference>
<evidence type="ECO:0000313" key="4">
    <source>
        <dbReference type="EnsemblMetazoa" id="XP_028131923.1"/>
    </source>
</evidence>
<evidence type="ECO:0000256" key="1">
    <source>
        <dbReference type="ARBA" id="ARBA00038357"/>
    </source>
</evidence>
<name>A0A6P7FF84_DIAVI</name>
<dbReference type="InterPro" id="IPR050577">
    <property type="entry name" value="MAPR/NEUFC/NENF-like"/>
</dbReference>
<dbReference type="RefSeq" id="XP_028131923.1">
    <property type="nucleotide sequence ID" value="XM_028276122.1"/>
</dbReference>
<dbReference type="SMART" id="SM01117">
    <property type="entry name" value="Cyt-b5"/>
    <property type="match status" value="1"/>
</dbReference>
<dbReference type="InterPro" id="IPR001199">
    <property type="entry name" value="Cyt_B5-like_heme/steroid-bd"/>
</dbReference>
<dbReference type="SUPFAM" id="SSF55856">
    <property type="entry name" value="Cytochrome b5-like heme/steroid binding domain"/>
    <property type="match status" value="1"/>
</dbReference>
<keyword evidence="5" id="KW-1185">Reference proteome</keyword>
<feature type="chain" id="PRO_5027936939" evidence="2">
    <location>
        <begin position="24"/>
        <end position="259"/>
    </location>
</feature>
<comment type="similarity">
    <text evidence="1">Belongs to the cytochrome b5 family. MAPR subfamily.</text>
</comment>
<dbReference type="OrthoDB" id="10257697at2759"/>
<proteinExistence type="inferred from homology"/>
<feature type="domain" description="Cytochrome b5 heme-binding" evidence="3">
    <location>
        <begin position="50"/>
        <end position="145"/>
    </location>
</feature>
<dbReference type="InterPro" id="IPR036400">
    <property type="entry name" value="Cyt_B5-like_heme/steroid_sf"/>
</dbReference>
<evidence type="ECO:0000256" key="2">
    <source>
        <dbReference type="SAM" id="SignalP"/>
    </source>
</evidence>
<dbReference type="GeneID" id="114327484"/>
<dbReference type="PANTHER" id="PTHR10281">
    <property type="entry name" value="MEMBRANE-ASSOCIATED PROGESTERONE RECEPTOR COMPONENT-RELATED"/>
    <property type="match status" value="1"/>
</dbReference>
<evidence type="ECO:0000259" key="3">
    <source>
        <dbReference type="SMART" id="SM01117"/>
    </source>
</evidence>
<dbReference type="EnsemblMetazoa" id="XM_028276122.2">
    <property type="protein sequence ID" value="XP_028131923.1"/>
    <property type="gene ID" value="LOC114327484"/>
</dbReference>
<dbReference type="FunCoup" id="A0A6P7FF84">
    <property type="interactions" value="693"/>
</dbReference>
<organism evidence="6">
    <name type="scientific">Diabrotica virgifera virgifera</name>
    <name type="common">western corn rootworm</name>
    <dbReference type="NCBI Taxonomy" id="50390"/>
    <lineage>
        <taxon>Eukaryota</taxon>
        <taxon>Metazoa</taxon>
        <taxon>Ecdysozoa</taxon>
        <taxon>Arthropoda</taxon>
        <taxon>Hexapoda</taxon>
        <taxon>Insecta</taxon>
        <taxon>Pterygota</taxon>
        <taxon>Neoptera</taxon>
        <taxon>Endopterygota</taxon>
        <taxon>Coleoptera</taxon>
        <taxon>Polyphaga</taxon>
        <taxon>Cucujiformia</taxon>
        <taxon>Chrysomeloidea</taxon>
        <taxon>Chrysomelidae</taxon>
        <taxon>Galerucinae</taxon>
        <taxon>Diabroticina</taxon>
        <taxon>Diabroticites</taxon>
        <taxon>Diabrotica</taxon>
    </lineage>
</organism>
<dbReference type="Gene3D" id="3.10.120.10">
    <property type="entry name" value="Cytochrome b5-like heme/steroid binding domain"/>
    <property type="match status" value="1"/>
</dbReference>
<keyword evidence="2" id="KW-0732">Signal</keyword>
<dbReference type="InParanoid" id="A0A6P7FF84"/>
<protein>
    <submittedName>
        <fullName evidence="6">Neuferricin</fullName>
    </submittedName>
</protein>
<dbReference type="AlphaFoldDB" id="A0A6P7FF84"/>
<dbReference type="FunFam" id="3.10.120.10:FF:000003">
    <property type="entry name" value="membrane-associated progesterone receptor component 1"/>
    <property type="match status" value="1"/>
</dbReference>
<reference evidence="6" key="1">
    <citation type="submission" date="2025-04" db="UniProtKB">
        <authorList>
            <consortium name="RefSeq"/>
        </authorList>
    </citation>
    <scope>IDENTIFICATION</scope>
    <source>
        <tissue evidence="6">Whole insect</tissue>
    </source>
</reference>
<evidence type="ECO:0000313" key="6">
    <source>
        <dbReference type="RefSeq" id="XP_028131923.1"/>
    </source>
</evidence>
<dbReference type="PANTHER" id="PTHR10281:SF4">
    <property type="entry name" value="NEUFERRICIN"/>
    <property type="match status" value="1"/>
</dbReference>
<accession>A0A6P7FF84</accession>
<dbReference type="Proteomes" id="UP001652700">
    <property type="component" value="Unplaced"/>
</dbReference>
<sequence length="259" mass="29473">MYKTVAGCSVLIIIVGIFLPDQTSNVIGTLLGSLLFYNTKFTENSGVPLFTKDELKSYNGVDKPQLYLALLGKVFDVSRGHKHYGPNQQYNVFVGCDASRSFVTGKFDKEDLSDDVADLSKEELRSLDHWVKFYKSSYEQVGKVIGRYYKEDGKLTPYGSQVKKLIRAAELDKENEMEDMKKFPPCNIEWNKETGTKLWCSNKSGGISRDWVGLPRQYYEVNSKKYRCACIKEDKVDSIGNIKEYEGCDTRSNVCFVKT</sequence>
<reference evidence="4" key="2">
    <citation type="submission" date="2025-05" db="UniProtKB">
        <authorList>
            <consortium name="EnsemblMetazoa"/>
        </authorList>
    </citation>
    <scope>IDENTIFICATION</scope>
</reference>
<dbReference type="KEGG" id="dvv:114327484"/>
<gene>
    <name evidence="6" type="primary">LOC114327484</name>
</gene>
<feature type="signal peptide" evidence="2">
    <location>
        <begin position="1"/>
        <end position="23"/>
    </location>
</feature>